<dbReference type="InterPro" id="IPR001486">
    <property type="entry name" value="Hemoglobin_trunc"/>
</dbReference>
<proteinExistence type="inferred from homology"/>
<keyword evidence="8" id="KW-1185">Reference proteome</keyword>
<sequence>MSSSLYDDVGGLAGLRLLSAAFYRRVLADELLAPVFADFTPTHLDHVAVWLAEVLGGPADFSARLGGHQALLRSHLGLGIRDEHRRRWLDLMAQAIDEVLPDRSELAATLMDYFEWGTAIAQEVSQDPAGTDLGRPGPTPRWGYQGLVH</sequence>
<dbReference type="InterPro" id="IPR044203">
    <property type="entry name" value="GlbO/GLB3-like"/>
</dbReference>
<evidence type="ECO:0000313" key="8">
    <source>
        <dbReference type="Proteomes" id="UP000234331"/>
    </source>
</evidence>
<dbReference type="GO" id="GO:0005344">
    <property type="term" value="F:oxygen carrier activity"/>
    <property type="evidence" value="ECO:0007669"/>
    <property type="project" value="InterPro"/>
</dbReference>
<evidence type="ECO:0000256" key="2">
    <source>
        <dbReference type="ARBA" id="ARBA00022617"/>
    </source>
</evidence>
<comment type="similarity">
    <text evidence="5">Belongs to the truncated hemoglobin family. Group II subfamily.</text>
</comment>
<organism evidence="7 8">
    <name type="scientific">Frankia canadensis</name>
    <dbReference type="NCBI Taxonomy" id="1836972"/>
    <lineage>
        <taxon>Bacteria</taxon>
        <taxon>Bacillati</taxon>
        <taxon>Actinomycetota</taxon>
        <taxon>Actinomycetes</taxon>
        <taxon>Frankiales</taxon>
        <taxon>Frankiaceae</taxon>
        <taxon>Frankia</taxon>
    </lineage>
</organism>
<protein>
    <submittedName>
        <fullName evidence="7">Globin</fullName>
    </submittedName>
</protein>
<gene>
    <name evidence="7" type="ORF">FRACA_630010</name>
</gene>
<dbReference type="GO" id="GO:0020037">
    <property type="term" value="F:heme binding"/>
    <property type="evidence" value="ECO:0007669"/>
    <property type="project" value="InterPro"/>
</dbReference>
<evidence type="ECO:0000256" key="5">
    <source>
        <dbReference type="ARBA" id="ARBA00034496"/>
    </source>
</evidence>
<dbReference type="CDD" id="cd14775">
    <property type="entry name" value="TrHb2_O-like"/>
    <property type="match status" value="1"/>
</dbReference>
<dbReference type="Proteomes" id="UP000234331">
    <property type="component" value="Unassembled WGS sequence"/>
</dbReference>
<dbReference type="InterPro" id="IPR009050">
    <property type="entry name" value="Globin-like_sf"/>
</dbReference>
<dbReference type="EMBL" id="FZMO01000529">
    <property type="protein sequence ID" value="SNQ51194.1"/>
    <property type="molecule type" value="Genomic_DNA"/>
</dbReference>
<dbReference type="GO" id="GO:0046872">
    <property type="term" value="F:metal ion binding"/>
    <property type="evidence" value="ECO:0007669"/>
    <property type="project" value="UniProtKB-KW"/>
</dbReference>
<evidence type="ECO:0000256" key="3">
    <source>
        <dbReference type="ARBA" id="ARBA00022723"/>
    </source>
</evidence>
<evidence type="ECO:0000256" key="1">
    <source>
        <dbReference type="ARBA" id="ARBA00022448"/>
    </source>
</evidence>
<dbReference type="Gene3D" id="1.10.490.10">
    <property type="entry name" value="Globins"/>
    <property type="match status" value="1"/>
</dbReference>
<dbReference type="GO" id="GO:0019825">
    <property type="term" value="F:oxygen binding"/>
    <property type="evidence" value="ECO:0007669"/>
    <property type="project" value="InterPro"/>
</dbReference>
<dbReference type="InterPro" id="IPR012292">
    <property type="entry name" value="Globin/Proto"/>
</dbReference>
<keyword evidence="4 6" id="KW-0408">Iron</keyword>
<name>A0A2I2KZU8_9ACTN</name>
<keyword evidence="1" id="KW-0813">Transport</keyword>
<keyword evidence="3 6" id="KW-0479">Metal-binding</keyword>
<feature type="binding site" description="distal binding residue" evidence="6">
    <location>
        <position position="46"/>
    </location>
    <ligand>
        <name>heme</name>
        <dbReference type="ChEBI" id="CHEBI:30413"/>
    </ligand>
    <ligandPart>
        <name>Fe</name>
        <dbReference type="ChEBI" id="CHEBI:18248"/>
    </ligandPart>
</feature>
<dbReference type="Pfam" id="PF01152">
    <property type="entry name" value="Bac_globin"/>
    <property type="match status" value="1"/>
</dbReference>
<dbReference type="AlphaFoldDB" id="A0A2I2KZU8"/>
<evidence type="ECO:0000256" key="6">
    <source>
        <dbReference type="PIRSR" id="PIRSR601486-1"/>
    </source>
</evidence>
<keyword evidence="2 6" id="KW-0349">Heme</keyword>
<accession>A0A2I2KZU8</accession>
<dbReference type="SUPFAM" id="SSF46458">
    <property type="entry name" value="Globin-like"/>
    <property type="match status" value="1"/>
</dbReference>
<dbReference type="RefSeq" id="WP_101834951.1">
    <property type="nucleotide sequence ID" value="NZ_FZMO01000529.1"/>
</dbReference>
<evidence type="ECO:0000313" key="7">
    <source>
        <dbReference type="EMBL" id="SNQ51194.1"/>
    </source>
</evidence>
<dbReference type="OrthoDB" id="9798157at2"/>
<reference evidence="7 8" key="1">
    <citation type="submission" date="2017-06" db="EMBL/GenBank/DDBJ databases">
        <authorList>
            <person name="Kim H.J."/>
            <person name="Triplett B.A."/>
        </authorList>
    </citation>
    <scope>NUCLEOTIDE SEQUENCE [LARGE SCALE GENOMIC DNA]</scope>
    <source>
        <strain evidence="7">FRACA_ARgP5</strain>
    </source>
</reference>
<evidence type="ECO:0000256" key="4">
    <source>
        <dbReference type="ARBA" id="ARBA00023004"/>
    </source>
</evidence>
<dbReference type="PANTHER" id="PTHR47366">
    <property type="entry name" value="TWO-ON-TWO HEMOGLOBIN-3"/>
    <property type="match status" value="1"/>
</dbReference>